<protein>
    <recommendedName>
        <fullName evidence="3">Dihydrolipoamide dehydrogenase</fullName>
    </recommendedName>
</protein>
<evidence type="ECO:0000313" key="1">
    <source>
        <dbReference type="EMBL" id="MFC0604426.1"/>
    </source>
</evidence>
<sequence length="160" mass="18570">MKRILSFIFAIFLFNSCTTEEIIDVQNNFFAGQSFQRTVNFTSSNGYFTGLEIPLNIELLDTDMVLVYRLVGIDNDGFNVWRPLPEIAYTENGDEFQYNFDHNFDFVDLYLYAPPSFDLGSLSELDRLDQTFRIVILPVDFVNSSDIDLNDYDSVMEFVQ</sequence>
<dbReference type="Proteomes" id="UP001589832">
    <property type="component" value="Unassembled WGS sequence"/>
</dbReference>
<reference evidence="1 2" key="1">
    <citation type="submission" date="2024-09" db="EMBL/GenBank/DDBJ databases">
        <authorList>
            <person name="Sun Q."/>
            <person name="Mori K."/>
        </authorList>
    </citation>
    <scope>NUCLEOTIDE SEQUENCE [LARGE SCALE GENOMIC DNA]</scope>
    <source>
        <strain evidence="1 2">NCAIM B.02481</strain>
    </source>
</reference>
<evidence type="ECO:0008006" key="3">
    <source>
        <dbReference type="Google" id="ProtNLM"/>
    </source>
</evidence>
<evidence type="ECO:0000313" key="2">
    <source>
        <dbReference type="Proteomes" id="UP001589832"/>
    </source>
</evidence>
<accession>A0ABV6QAX4</accession>
<name>A0ABV6QAX4_9FLAO</name>
<proteinExistence type="predicted"/>
<dbReference type="RefSeq" id="WP_386062018.1">
    <property type="nucleotide sequence ID" value="NZ_JBHLTQ010000003.1"/>
</dbReference>
<comment type="caution">
    <text evidence="1">The sequence shown here is derived from an EMBL/GenBank/DDBJ whole genome shotgun (WGS) entry which is preliminary data.</text>
</comment>
<gene>
    <name evidence="1" type="ORF">ACFFGA_07665</name>
</gene>
<dbReference type="EMBL" id="JBHLTQ010000003">
    <property type="protein sequence ID" value="MFC0604426.1"/>
    <property type="molecule type" value="Genomic_DNA"/>
</dbReference>
<organism evidence="1 2">
    <name type="scientific">Winogradskyella pulchriflava</name>
    <dbReference type="NCBI Taxonomy" id="1110688"/>
    <lineage>
        <taxon>Bacteria</taxon>
        <taxon>Pseudomonadati</taxon>
        <taxon>Bacteroidota</taxon>
        <taxon>Flavobacteriia</taxon>
        <taxon>Flavobacteriales</taxon>
        <taxon>Flavobacteriaceae</taxon>
        <taxon>Winogradskyella</taxon>
    </lineage>
</organism>
<keyword evidence="2" id="KW-1185">Reference proteome</keyword>